<organism evidence="11 12">
    <name type="scientific">Deinococcus ruber</name>
    <dbReference type="NCBI Taxonomy" id="1848197"/>
    <lineage>
        <taxon>Bacteria</taxon>
        <taxon>Thermotogati</taxon>
        <taxon>Deinococcota</taxon>
        <taxon>Deinococci</taxon>
        <taxon>Deinococcales</taxon>
        <taxon>Deinococcaceae</taxon>
        <taxon>Deinococcus</taxon>
    </lineage>
</organism>
<dbReference type="PANTHER" id="PTHR15822">
    <property type="entry name" value="TRAF AND TNF RECEPTOR-ASSOCIATED PROTEIN"/>
    <property type="match status" value="1"/>
</dbReference>
<dbReference type="InterPro" id="IPR036691">
    <property type="entry name" value="Endo/exonu/phosph_ase_sf"/>
</dbReference>
<evidence type="ECO:0000256" key="1">
    <source>
        <dbReference type="ARBA" id="ARBA00001936"/>
    </source>
</evidence>
<evidence type="ECO:0000256" key="3">
    <source>
        <dbReference type="ARBA" id="ARBA00022722"/>
    </source>
</evidence>
<evidence type="ECO:0000256" key="4">
    <source>
        <dbReference type="ARBA" id="ARBA00022723"/>
    </source>
</evidence>
<accession>A0A918BWB7</accession>
<keyword evidence="8" id="KW-0234">DNA repair</keyword>
<dbReference type="Pfam" id="PF03372">
    <property type="entry name" value="Exo_endo_phos"/>
    <property type="match status" value="1"/>
</dbReference>
<evidence type="ECO:0000313" key="12">
    <source>
        <dbReference type="Proteomes" id="UP000603865"/>
    </source>
</evidence>
<dbReference type="GO" id="GO:0006281">
    <property type="term" value="P:DNA repair"/>
    <property type="evidence" value="ECO:0007669"/>
    <property type="project" value="UniProtKB-KW"/>
</dbReference>
<keyword evidence="5" id="KW-0227">DNA damage</keyword>
<dbReference type="Gene3D" id="3.60.10.10">
    <property type="entry name" value="Endonuclease/exonuclease/phosphatase"/>
    <property type="match status" value="1"/>
</dbReference>
<comment type="cofactor">
    <cofactor evidence="2">
        <name>Mg(2+)</name>
        <dbReference type="ChEBI" id="CHEBI:18420"/>
    </cofactor>
</comment>
<keyword evidence="6" id="KW-0378">Hydrolase</keyword>
<dbReference type="EMBL" id="BMQL01000001">
    <property type="protein sequence ID" value="GGQ94126.1"/>
    <property type="molecule type" value="Genomic_DNA"/>
</dbReference>
<evidence type="ECO:0000256" key="6">
    <source>
        <dbReference type="ARBA" id="ARBA00022801"/>
    </source>
</evidence>
<protein>
    <recommendedName>
        <fullName evidence="10">Endonuclease/exonuclease/phosphatase domain-containing protein</fullName>
    </recommendedName>
</protein>
<gene>
    <name evidence="11" type="ORF">GCM10008957_02830</name>
</gene>
<keyword evidence="9" id="KW-0472">Membrane</keyword>
<name>A0A918BWB7_9DEIO</name>
<sequence length="314" mass="33808">MPRRPTSARLTALAWGVAALLLAEWVGVTFIADRTAPTLLLTYFFLPQIWLLLVVPLLVFSVWRRRGRAIVGSVVAVGLTLLLLGWQLPAFGPHAAPTLRLMTYNVARGAGGAAALATTLRAQNPDVVCLQETNTVKAGVLEELLRGLPDYRAVRSREVVLLSRFPVLAQQQRPLTGSSRTLLSATLEVRGQRLNVIDAHFTTIPLRGGWLKARDARNQQLGALLDMTTALPGALAVCGDFNTPARGLVYAALKRTFGNAFEQAGTGAGYSFPSGFPVARIDHVWLRGVRAVSASVPDSRASDHRPLVVGLALP</sequence>
<dbReference type="SUPFAM" id="SSF56219">
    <property type="entry name" value="DNase I-like"/>
    <property type="match status" value="1"/>
</dbReference>
<dbReference type="InterPro" id="IPR005135">
    <property type="entry name" value="Endo/exonuclease/phosphatase"/>
</dbReference>
<evidence type="ECO:0000259" key="10">
    <source>
        <dbReference type="Pfam" id="PF03372"/>
    </source>
</evidence>
<dbReference type="PANTHER" id="PTHR15822:SF4">
    <property type="entry name" value="TYROSYL-DNA PHOSPHODIESTERASE 2"/>
    <property type="match status" value="1"/>
</dbReference>
<keyword evidence="7" id="KW-0460">Magnesium</keyword>
<comment type="caution">
    <text evidence="11">The sequence shown here is derived from an EMBL/GenBank/DDBJ whole genome shotgun (WGS) entry which is preliminary data.</text>
</comment>
<dbReference type="RefSeq" id="WP_189087685.1">
    <property type="nucleotide sequence ID" value="NZ_BMQL01000001.1"/>
</dbReference>
<dbReference type="GO" id="GO:0046872">
    <property type="term" value="F:metal ion binding"/>
    <property type="evidence" value="ECO:0007669"/>
    <property type="project" value="UniProtKB-KW"/>
</dbReference>
<evidence type="ECO:0000256" key="5">
    <source>
        <dbReference type="ARBA" id="ARBA00022763"/>
    </source>
</evidence>
<keyword evidence="9" id="KW-0812">Transmembrane</keyword>
<proteinExistence type="predicted"/>
<evidence type="ECO:0000313" key="11">
    <source>
        <dbReference type="EMBL" id="GGQ94126.1"/>
    </source>
</evidence>
<dbReference type="GO" id="GO:0016787">
    <property type="term" value="F:hydrolase activity"/>
    <property type="evidence" value="ECO:0007669"/>
    <property type="project" value="UniProtKB-KW"/>
</dbReference>
<evidence type="ECO:0000256" key="9">
    <source>
        <dbReference type="SAM" id="Phobius"/>
    </source>
</evidence>
<dbReference type="InterPro" id="IPR051547">
    <property type="entry name" value="TDP2-like"/>
</dbReference>
<evidence type="ECO:0000256" key="2">
    <source>
        <dbReference type="ARBA" id="ARBA00001946"/>
    </source>
</evidence>
<feature type="transmembrane region" description="Helical" evidence="9">
    <location>
        <begin position="70"/>
        <end position="88"/>
    </location>
</feature>
<keyword evidence="4" id="KW-0479">Metal-binding</keyword>
<reference evidence="11" key="1">
    <citation type="journal article" date="2014" name="Int. J. Syst. Evol. Microbiol.">
        <title>Complete genome sequence of Corynebacterium casei LMG S-19264T (=DSM 44701T), isolated from a smear-ripened cheese.</title>
        <authorList>
            <consortium name="US DOE Joint Genome Institute (JGI-PGF)"/>
            <person name="Walter F."/>
            <person name="Albersmeier A."/>
            <person name="Kalinowski J."/>
            <person name="Ruckert C."/>
        </authorList>
    </citation>
    <scope>NUCLEOTIDE SEQUENCE</scope>
    <source>
        <strain evidence="11">JCM 31311</strain>
    </source>
</reference>
<feature type="domain" description="Endonuclease/exonuclease/phosphatase" evidence="10">
    <location>
        <begin position="102"/>
        <end position="304"/>
    </location>
</feature>
<keyword evidence="9" id="KW-1133">Transmembrane helix</keyword>
<keyword evidence="12" id="KW-1185">Reference proteome</keyword>
<feature type="transmembrane region" description="Helical" evidence="9">
    <location>
        <begin position="12"/>
        <end position="32"/>
    </location>
</feature>
<keyword evidence="3" id="KW-0540">Nuclease</keyword>
<evidence type="ECO:0000256" key="8">
    <source>
        <dbReference type="ARBA" id="ARBA00023204"/>
    </source>
</evidence>
<evidence type="ECO:0000256" key="7">
    <source>
        <dbReference type="ARBA" id="ARBA00022842"/>
    </source>
</evidence>
<reference evidence="11" key="2">
    <citation type="submission" date="2020-09" db="EMBL/GenBank/DDBJ databases">
        <authorList>
            <person name="Sun Q."/>
            <person name="Ohkuma M."/>
        </authorList>
    </citation>
    <scope>NUCLEOTIDE SEQUENCE</scope>
    <source>
        <strain evidence="11">JCM 31311</strain>
    </source>
</reference>
<dbReference type="GO" id="GO:0004518">
    <property type="term" value="F:nuclease activity"/>
    <property type="evidence" value="ECO:0007669"/>
    <property type="project" value="UniProtKB-KW"/>
</dbReference>
<dbReference type="Proteomes" id="UP000603865">
    <property type="component" value="Unassembled WGS sequence"/>
</dbReference>
<feature type="transmembrane region" description="Helical" evidence="9">
    <location>
        <begin position="44"/>
        <end position="63"/>
    </location>
</feature>
<comment type="cofactor">
    <cofactor evidence="1">
        <name>Mn(2+)</name>
        <dbReference type="ChEBI" id="CHEBI:29035"/>
    </cofactor>
</comment>
<dbReference type="AlphaFoldDB" id="A0A918BWB7"/>